<protein>
    <submittedName>
        <fullName evidence="1">Glutaredoxin</fullName>
    </submittedName>
</protein>
<sequence>MKRQSVNIALKTLKNDNIAREELLAGGGRVKVPCLKITENGKETWNV</sequence>
<keyword evidence="2" id="KW-1185">Reference proteome</keyword>
<dbReference type="EMBL" id="BBMS01000103">
    <property type="protein sequence ID" value="GAL30622.1"/>
    <property type="molecule type" value="Genomic_DNA"/>
</dbReference>
<organism evidence="1 2">
    <name type="scientific">Vibrio variabilis</name>
    <dbReference type="NCBI Taxonomy" id="990271"/>
    <lineage>
        <taxon>Bacteria</taxon>
        <taxon>Pseudomonadati</taxon>
        <taxon>Pseudomonadota</taxon>
        <taxon>Gammaproteobacteria</taxon>
        <taxon>Vibrionales</taxon>
        <taxon>Vibrionaceae</taxon>
        <taxon>Vibrio</taxon>
    </lineage>
</organism>
<evidence type="ECO:0000313" key="2">
    <source>
        <dbReference type="Proteomes" id="UP000029223"/>
    </source>
</evidence>
<evidence type="ECO:0000313" key="1">
    <source>
        <dbReference type="EMBL" id="GAL30622.1"/>
    </source>
</evidence>
<comment type="caution">
    <text evidence="1">The sequence shown here is derived from an EMBL/GenBank/DDBJ whole genome shotgun (WGS) entry which is preliminary data.</text>
</comment>
<reference evidence="2" key="2">
    <citation type="submission" date="2014-09" db="EMBL/GenBank/DDBJ databases">
        <authorList>
            <consortium name="NBRP consortium"/>
            <person name="Sawabe T."/>
            <person name="Meirelles P."/>
            <person name="Nakanishi M."/>
            <person name="Sayaka M."/>
            <person name="Hattori M."/>
            <person name="Ohkuma M."/>
        </authorList>
    </citation>
    <scope>NUCLEOTIDE SEQUENCE [LARGE SCALE GENOMIC DNA]</scope>
    <source>
        <strain evidence="2">JCM 19239</strain>
    </source>
</reference>
<name>A0ABQ0JPE1_9VIBR</name>
<accession>A0ABQ0JPE1</accession>
<reference evidence="2" key="1">
    <citation type="submission" date="2014-09" db="EMBL/GenBank/DDBJ databases">
        <title>Vibrio variabilis JCM 19239. (C206) whole genome shotgun sequence.</title>
        <authorList>
            <person name="Sawabe T."/>
            <person name="Meirelles P."/>
            <person name="Nakanishi M."/>
            <person name="Sayaka M."/>
            <person name="Hattori M."/>
            <person name="Ohkuma M."/>
        </authorList>
    </citation>
    <scope>NUCLEOTIDE SEQUENCE [LARGE SCALE GENOMIC DNA]</scope>
    <source>
        <strain evidence="2">JCM 19239</strain>
    </source>
</reference>
<gene>
    <name evidence="1" type="ORF">JCM19239_2241</name>
</gene>
<proteinExistence type="predicted"/>
<dbReference type="Proteomes" id="UP000029223">
    <property type="component" value="Unassembled WGS sequence"/>
</dbReference>